<dbReference type="InterPro" id="IPR057291">
    <property type="entry name" value="CHX17_2nd"/>
</dbReference>
<evidence type="ECO:0000256" key="1">
    <source>
        <dbReference type="ARBA" id="ARBA00004141"/>
    </source>
</evidence>
<feature type="domain" description="Cation/H(+) antiporter C-terminal" evidence="14">
    <location>
        <begin position="1582"/>
        <end position="1724"/>
    </location>
</feature>
<feature type="transmembrane region" description="Helical" evidence="11">
    <location>
        <begin position="400"/>
        <end position="424"/>
    </location>
</feature>
<dbReference type="Pfam" id="PF23256">
    <property type="entry name" value="CHX17_2nd"/>
    <property type="match status" value="2"/>
</dbReference>
<sequence>MYGPFVVGLAVPEGPPLGSALVDKLDAFSSGVLLPTFITLVTLRTSLSDLVNMPSKNIFASAILIAVPFISKIVSSSLVALYCKMPLNDAIALGLIMSAKGVVDLATYSILKDLGEYFVAVIFVGGNDDQEALTLARRMTRNNNINLSIIRYLSKGREGSDMDDDVLDMKVLFDFKQKKIGQGNVTYIEKIVDDCSEMVWLLRSIANEYDLIIVGRRYKVKSSLISGLEEWSDVPELGIVLIFMLTHFFHFPLKRLGIPKLVSEIGVGLILGSSGLGGKYELFQKFLFPAASQGILGAFTTFGFMLFIFLNGVKMDPSMIRKTGMKAIAIGIVNLVAPVVVGGISMIGYSKYDPTGSGIDVAKKQRNHFGILLSHSISAFPVIAQLLKDLKILNSELGRLALSSAMIHQILVTSTTSLITLWFLTITFDYVLILYDLICIIVFVVLATFVIRPALKWVVQETPEGRPVKDLYVYVVILLFLASAVVAHIINLGVLIGPFIVGLAIPEGPPLGSAVVDKLEAFSSGLLLPTFMSIITLRASLSTLVNMPTNTIIFSTIPIVVTSVSKIVACALVALYFKMPLNDAIALGLIMSTKGEDLAVYSFAKDQGMMDQLNFTLSILATAVIATFVPFMVRLLYDPSRKYANYQKRNIMHSRLGGKLPILTCIHSSDNIVASVNLLDAFTPTTEYPIIVHALHLIELRGRASPIFISHQAQRRIISNISYSENVILAFKQFERNNWGAVSFQAFTAISPRKLMHEDICTLSLNVLASIIILPFHRKWGIDGSIEYEDHSLRTLNRSILERSPCSVGILIDSGHLGRSSSMASLVKTYSIVVIFLGGNDDQEALTLARRMTRNDNINLTIIRYLSKGRDNQGCSDMDDDVLDIKVLYDFKQNRIGRGKVTYIEKIVDDCSEMVWLLRSIANEYDLIIVGRRYKVESSLTSGLEEWSDVPELGVIGDLLASGDLRRRASVLVVQQQKTRRDNQRGNKLQIVLIFMLTHLFHFPLKRLGIPKLVSEIGAGLILGSSGLGGKYEMFQKFLFPAASQGILGAFAAFGYIIFMFLSGVKMDTGMIRKTGPKAIAIGVVNLVAPIVVGGVALSYSNYDPAGGTNVAKKQRNRFSILISHSGIQFPVIALLLKDLKILNSELGRLALSSSLINYILEIIMTSFVTLWFQTILVDYVLVLYNLLCWIVFVVLVIFVIRPSLRWVIRQTPEGRPVKDLYIYLVILLCLASAIFTHIINLGMLFGPFIVGLAVPEGPPLGSAVVDKLEAFSSGVLLPTFISIVTLKASLSTLINTSTMTIFVSVIPIVVTFVSKITACSLVALYCKMPLNDAIALGLIMSAKGVDLAYYGIAKDLGVIDQPNFALSVLATAVIAMFVPFTVRLLYDPNRKYASYQKRNIMHSRLGRKLPILTCIHSSDNIMATIKLLDVSTPTTENPIIVHALHLIELRGQASPIFISHQVQRRIASNISYSENVIHAFKKFERNNWGAVSAEAFTAISPRKLMHEDICTLALNVLASIIILPFHQKWGIDGSIEYEDQSLRTLNQSVLERSPCSVGILINRGHLERSNSMTSTVKAYFVAVIFLGGNDDQEALTLARRMTRNDNINLTVIRYLSKDHQGSVIDDDMFDIEVLCDFKQNRIGQGNVTYIEKVVNDCTEMVWLVKSIADEYDLILVGRRYKVESPLTSGLEEWSDVPELGAIGDLLVSSDLRRRASVLVVQQQKTMY</sequence>
<feature type="transmembrane region" description="Helical" evidence="11">
    <location>
        <begin position="1150"/>
        <end position="1174"/>
    </location>
</feature>
<comment type="subcellular location">
    <subcellularLocation>
        <location evidence="1">Membrane</location>
        <topology evidence="1">Multi-pass membrane protein</topology>
    </subcellularLocation>
</comment>
<feature type="domain" description="Cation/H(+) antiporter central" evidence="13">
    <location>
        <begin position="1440"/>
        <end position="1565"/>
    </location>
</feature>
<keyword evidence="8" id="KW-0406">Ion transport</keyword>
<reference evidence="15 16" key="1">
    <citation type="submission" date="2024-11" db="EMBL/GenBank/DDBJ databases">
        <title>A near-complete genome assembly of Cinchona calisaya.</title>
        <authorList>
            <person name="Lian D.C."/>
            <person name="Zhao X.W."/>
            <person name="Wei L."/>
        </authorList>
    </citation>
    <scope>NUCLEOTIDE SEQUENCE [LARGE SCALE GENOMIC DNA]</scope>
    <source>
        <tissue evidence="15">Nenye</tissue>
    </source>
</reference>
<feature type="transmembrane region" description="Helical" evidence="11">
    <location>
        <begin position="989"/>
        <end position="1005"/>
    </location>
</feature>
<evidence type="ECO:0000256" key="4">
    <source>
        <dbReference type="ARBA" id="ARBA00022538"/>
    </source>
</evidence>
<evidence type="ECO:0000256" key="8">
    <source>
        <dbReference type="ARBA" id="ARBA00023065"/>
    </source>
</evidence>
<dbReference type="InterPro" id="IPR050794">
    <property type="entry name" value="CPA2_transporter"/>
</dbReference>
<dbReference type="GO" id="GO:0015297">
    <property type="term" value="F:antiporter activity"/>
    <property type="evidence" value="ECO:0007669"/>
    <property type="project" value="UniProtKB-KW"/>
</dbReference>
<feature type="transmembrane region" description="Helical" evidence="11">
    <location>
        <begin position="1119"/>
        <end position="1138"/>
    </location>
</feature>
<dbReference type="PANTHER" id="PTHR32468:SF17">
    <property type="entry name" value="CATION_H(+) ANTIPORTER 4"/>
    <property type="match status" value="1"/>
</dbReference>
<evidence type="ECO:0000256" key="6">
    <source>
        <dbReference type="ARBA" id="ARBA00022958"/>
    </source>
</evidence>
<feature type="transmembrane region" description="Helical" evidence="11">
    <location>
        <begin position="1302"/>
        <end position="1327"/>
    </location>
</feature>
<evidence type="ECO:0000256" key="10">
    <source>
        <dbReference type="ARBA" id="ARBA00038341"/>
    </source>
</evidence>
<accession>A0ABD3A9S7</accession>
<feature type="transmembrane region" description="Helical" evidence="11">
    <location>
        <begin position="1180"/>
        <end position="1201"/>
    </location>
</feature>
<feature type="transmembrane region" description="Helical" evidence="11">
    <location>
        <begin position="1221"/>
        <end position="1251"/>
    </location>
</feature>
<dbReference type="GO" id="GO:0006885">
    <property type="term" value="P:regulation of pH"/>
    <property type="evidence" value="ECO:0007669"/>
    <property type="project" value="UniProtKB-ARBA"/>
</dbReference>
<dbReference type="PANTHER" id="PTHR32468">
    <property type="entry name" value="CATION/H + ANTIPORTER"/>
    <property type="match status" value="1"/>
</dbReference>
<feature type="transmembrane region" description="Helical" evidence="11">
    <location>
        <begin position="1079"/>
        <end position="1099"/>
    </location>
</feature>
<keyword evidence="3" id="KW-0050">Antiport</keyword>
<feature type="transmembrane region" description="Helical" evidence="11">
    <location>
        <begin position="471"/>
        <end position="501"/>
    </location>
</feature>
<feature type="transmembrane region" description="Helical" evidence="11">
    <location>
        <begin position="295"/>
        <end position="313"/>
    </location>
</feature>
<dbReference type="GO" id="GO:0006813">
    <property type="term" value="P:potassium ion transport"/>
    <property type="evidence" value="ECO:0007669"/>
    <property type="project" value="UniProtKB-KW"/>
</dbReference>
<keyword evidence="9 11" id="KW-0472">Membrane</keyword>
<evidence type="ECO:0000259" key="12">
    <source>
        <dbReference type="Pfam" id="PF00999"/>
    </source>
</evidence>
<dbReference type="InterPro" id="IPR038770">
    <property type="entry name" value="Na+/solute_symporter_sf"/>
</dbReference>
<evidence type="ECO:0000259" key="14">
    <source>
        <dbReference type="Pfam" id="PF23259"/>
    </source>
</evidence>
<evidence type="ECO:0008006" key="17">
    <source>
        <dbReference type="Google" id="ProtNLM"/>
    </source>
</evidence>
<feature type="transmembrane region" description="Helical" evidence="11">
    <location>
        <begin position="430"/>
        <end position="451"/>
    </location>
</feature>
<feature type="transmembrane region" description="Helical" evidence="11">
    <location>
        <begin position="553"/>
        <end position="577"/>
    </location>
</feature>
<feature type="domain" description="Cation/H+ exchanger transmembrane" evidence="12">
    <location>
        <begin position="248"/>
        <end position="631"/>
    </location>
</feature>
<feature type="domain" description="Cation/H+ exchanger transmembrane" evidence="12">
    <location>
        <begin position="997"/>
        <end position="1383"/>
    </location>
</feature>
<dbReference type="GO" id="GO:0016020">
    <property type="term" value="C:membrane"/>
    <property type="evidence" value="ECO:0007669"/>
    <property type="project" value="UniProtKB-SubCell"/>
</dbReference>
<evidence type="ECO:0000259" key="13">
    <source>
        <dbReference type="Pfam" id="PF23256"/>
    </source>
</evidence>
<dbReference type="InterPro" id="IPR006153">
    <property type="entry name" value="Cation/H_exchanger_TM"/>
</dbReference>
<dbReference type="Pfam" id="PF00999">
    <property type="entry name" value="Na_H_Exchanger"/>
    <property type="match status" value="3"/>
</dbReference>
<evidence type="ECO:0000256" key="2">
    <source>
        <dbReference type="ARBA" id="ARBA00022448"/>
    </source>
</evidence>
<evidence type="ECO:0000256" key="5">
    <source>
        <dbReference type="ARBA" id="ARBA00022692"/>
    </source>
</evidence>
<keyword evidence="5 11" id="KW-0812">Transmembrane</keyword>
<comment type="caution">
    <text evidence="15">The sequence shown here is derived from an EMBL/GenBank/DDBJ whole genome shotgun (WGS) entry which is preliminary data.</text>
</comment>
<keyword evidence="7 11" id="KW-1133">Transmembrane helix</keyword>
<dbReference type="FunFam" id="1.20.1530.20:FF:000003">
    <property type="entry name" value="Cation/H(+) antiporter 15"/>
    <property type="match status" value="2"/>
</dbReference>
<evidence type="ECO:0000256" key="7">
    <source>
        <dbReference type="ARBA" id="ARBA00022989"/>
    </source>
</evidence>
<dbReference type="Proteomes" id="UP001630127">
    <property type="component" value="Unassembled WGS sequence"/>
</dbReference>
<feature type="domain" description="Cation/H+ exchanger transmembrane" evidence="12">
    <location>
        <begin position="4"/>
        <end position="114"/>
    </location>
</feature>
<feature type="transmembrane region" description="Helical" evidence="11">
    <location>
        <begin position="1038"/>
        <end position="1059"/>
    </location>
</feature>
<protein>
    <recommendedName>
        <fullName evidence="17">Cation/H+ exchanger domain-containing protein</fullName>
    </recommendedName>
</protein>
<gene>
    <name evidence="15" type="ORF">ACH5RR_007766</name>
</gene>
<feature type="transmembrane region" description="Helical" evidence="11">
    <location>
        <begin position="325"/>
        <end position="349"/>
    </location>
</feature>
<comment type="similarity">
    <text evidence="10">Belongs to the monovalent cation:proton antiporter 2 (CPA2) transporter (TC 2.A.37) family. CHX (TC 2.A.37.4) subfamily.</text>
</comment>
<dbReference type="InterPro" id="IPR057290">
    <property type="entry name" value="CHX17_C"/>
</dbReference>
<feature type="domain" description="Cation/H(+) antiporter central" evidence="13">
    <location>
        <begin position="690"/>
        <end position="819"/>
    </location>
</feature>
<keyword evidence="6" id="KW-0630">Potassium</keyword>
<evidence type="ECO:0000256" key="11">
    <source>
        <dbReference type="SAM" id="Phobius"/>
    </source>
</evidence>
<keyword evidence="4" id="KW-0633">Potassium transport</keyword>
<feature type="transmembrane region" description="Helical" evidence="11">
    <location>
        <begin position="369"/>
        <end position="388"/>
    </location>
</feature>
<evidence type="ECO:0000256" key="3">
    <source>
        <dbReference type="ARBA" id="ARBA00022449"/>
    </source>
</evidence>
<organism evidence="15 16">
    <name type="scientific">Cinchona calisaya</name>
    <dbReference type="NCBI Taxonomy" id="153742"/>
    <lineage>
        <taxon>Eukaryota</taxon>
        <taxon>Viridiplantae</taxon>
        <taxon>Streptophyta</taxon>
        <taxon>Embryophyta</taxon>
        <taxon>Tracheophyta</taxon>
        <taxon>Spermatophyta</taxon>
        <taxon>Magnoliopsida</taxon>
        <taxon>eudicotyledons</taxon>
        <taxon>Gunneridae</taxon>
        <taxon>Pentapetalae</taxon>
        <taxon>asterids</taxon>
        <taxon>lamiids</taxon>
        <taxon>Gentianales</taxon>
        <taxon>Rubiaceae</taxon>
        <taxon>Cinchonoideae</taxon>
        <taxon>Cinchoneae</taxon>
        <taxon>Cinchona</taxon>
    </lineage>
</organism>
<feature type="domain" description="Cation/H(+) antiporter C-terminal" evidence="14">
    <location>
        <begin position="830"/>
        <end position="977"/>
    </location>
</feature>
<dbReference type="Pfam" id="PF23259">
    <property type="entry name" value="CHX17_C"/>
    <property type="match status" value="2"/>
</dbReference>
<dbReference type="EMBL" id="JBJUIK010000004">
    <property type="protein sequence ID" value="KAL3528444.1"/>
    <property type="molecule type" value="Genomic_DNA"/>
</dbReference>
<keyword evidence="2" id="KW-0813">Transport</keyword>
<feature type="transmembrane region" description="Helical" evidence="11">
    <location>
        <begin position="521"/>
        <end position="541"/>
    </location>
</feature>
<dbReference type="Gene3D" id="1.20.1530.20">
    <property type="match status" value="3"/>
</dbReference>
<keyword evidence="16" id="KW-1185">Reference proteome</keyword>
<evidence type="ECO:0000313" key="15">
    <source>
        <dbReference type="EMBL" id="KAL3528444.1"/>
    </source>
</evidence>
<evidence type="ECO:0000313" key="16">
    <source>
        <dbReference type="Proteomes" id="UP001630127"/>
    </source>
</evidence>
<evidence type="ECO:0000256" key="9">
    <source>
        <dbReference type="ARBA" id="ARBA00023136"/>
    </source>
</evidence>
<feature type="transmembrane region" description="Helical" evidence="11">
    <location>
        <begin position="1365"/>
        <end position="1387"/>
    </location>
</feature>
<feature type="transmembrane region" description="Helical" evidence="11">
    <location>
        <begin position="615"/>
        <end position="637"/>
    </location>
</feature>
<proteinExistence type="inferred from homology"/>
<name>A0ABD3A9S7_9GENT</name>